<feature type="compositionally biased region" description="Basic residues" evidence="5">
    <location>
        <begin position="329"/>
        <end position="338"/>
    </location>
</feature>
<protein>
    <recommendedName>
        <fullName evidence="7">Major facilitator superfamily (MFS) profile domain-containing protein</fullName>
    </recommendedName>
</protein>
<evidence type="ECO:0000313" key="8">
    <source>
        <dbReference type="EMBL" id="GJN90870.1"/>
    </source>
</evidence>
<dbReference type="InterPro" id="IPR020846">
    <property type="entry name" value="MFS_dom"/>
</dbReference>
<feature type="transmembrane region" description="Helical" evidence="6">
    <location>
        <begin position="49"/>
        <end position="69"/>
    </location>
</feature>
<keyword evidence="9" id="KW-1185">Reference proteome</keyword>
<feature type="transmembrane region" description="Helical" evidence="6">
    <location>
        <begin position="16"/>
        <end position="43"/>
    </location>
</feature>
<dbReference type="InterPro" id="IPR011701">
    <property type="entry name" value="MFS"/>
</dbReference>
<organism evidence="8 9">
    <name type="scientific">Rhodotorula paludigena</name>
    <dbReference type="NCBI Taxonomy" id="86838"/>
    <lineage>
        <taxon>Eukaryota</taxon>
        <taxon>Fungi</taxon>
        <taxon>Dikarya</taxon>
        <taxon>Basidiomycota</taxon>
        <taxon>Pucciniomycotina</taxon>
        <taxon>Microbotryomycetes</taxon>
        <taxon>Sporidiobolales</taxon>
        <taxon>Sporidiobolaceae</taxon>
        <taxon>Rhodotorula</taxon>
    </lineage>
</organism>
<proteinExistence type="predicted"/>
<reference evidence="8 9" key="1">
    <citation type="submission" date="2021-12" db="EMBL/GenBank/DDBJ databases">
        <title>High titer production of polyol ester of fatty acids by Rhodotorula paludigena BS15 towards product separation-free biomass refinery.</title>
        <authorList>
            <person name="Mano J."/>
            <person name="Ono H."/>
            <person name="Tanaka T."/>
            <person name="Naito K."/>
            <person name="Sushida H."/>
            <person name="Ike M."/>
            <person name="Tokuyasu K."/>
            <person name="Kitaoka M."/>
        </authorList>
    </citation>
    <scope>NUCLEOTIDE SEQUENCE [LARGE SCALE GENOMIC DNA]</scope>
    <source>
        <strain evidence="8 9">BS15</strain>
    </source>
</reference>
<dbReference type="Pfam" id="PF07690">
    <property type="entry name" value="MFS_1"/>
    <property type="match status" value="1"/>
</dbReference>
<comment type="caution">
    <text evidence="8">The sequence shown here is derived from an EMBL/GenBank/DDBJ whole genome shotgun (WGS) entry which is preliminary data.</text>
</comment>
<feature type="transmembrane region" description="Helical" evidence="6">
    <location>
        <begin position="286"/>
        <end position="305"/>
    </location>
</feature>
<feature type="transmembrane region" description="Helical" evidence="6">
    <location>
        <begin position="81"/>
        <end position="100"/>
    </location>
</feature>
<feature type="transmembrane region" description="Helical" evidence="6">
    <location>
        <begin position="137"/>
        <end position="156"/>
    </location>
</feature>
<keyword evidence="4 6" id="KW-0472">Membrane</keyword>
<name>A0AAV5GMX5_9BASI</name>
<evidence type="ECO:0000256" key="4">
    <source>
        <dbReference type="ARBA" id="ARBA00023136"/>
    </source>
</evidence>
<keyword evidence="2 6" id="KW-0812">Transmembrane</keyword>
<dbReference type="PROSITE" id="PS51257">
    <property type="entry name" value="PROKAR_LIPOPROTEIN"/>
    <property type="match status" value="1"/>
</dbReference>
<dbReference type="SUPFAM" id="SSF103473">
    <property type="entry name" value="MFS general substrate transporter"/>
    <property type="match status" value="1"/>
</dbReference>
<feature type="region of interest" description="Disordered" evidence="5">
    <location>
        <begin position="327"/>
        <end position="374"/>
    </location>
</feature>
<comment type="subcellular location">
    <subcellularLocation>
        <location evidence="1">Membrane</location>
        <topology evidence="1">Multi-pass membrane protein</topology>
    </subcellularLocation>
</comment>
<sequence>MQPVWGRLSDIFGRKYTLITCLVIFTIASLACALAQSMLQLIVFRGAQGFGGGGLMNLVMIIISDIVSLKERGKYQAITEMTIIVGNGVGPVIGAVFLPLKKVRGSMLEKLQQIDYGVFFLWEWKIARIPVVPRHGILIIPQLVTSTLFVGISGLIVSRTGEYKPSICLGYAMWAIGLALISTLDDKSSTARIVGYQLFSGAGQGQTLQTSMVAVQAAVPRSEINTILRSKLNARGFAESTIFTIIDDPTSIWASASVTGTASLDSLDPARKEQIISAYVAGFQTLFRVLVALIGFDFVITLLLVERHSLQKDDEAALKERGKAWVERRKAKRRGGRAHKVDPQAAPGNQAEEEGKGDKQRQHGHDKIQGQQAV</sequence>
<dbReference type="GO" id="GO:0005886">
    <property type="term" value="C:plasma membrane"/>
    <property type="evidence" value="ECO:0007669"/>
    <property type="project" value="TreeGrafter"/>
</dbReference>
<dbReference type="PANTHER" id="PTHR23501">
    <property type="entry name" value="MAJOR FACILITATOR SUPERFAMILY"/>
    <property type="match status" value="1"/>
</dbReference>
<dbReference type="PANTHER" id="PTHR23501:SF189">
    <property type="entry name" value="DRUG TRANSPORTER, PUTATIVE (AFU_ORTHOLOGUE AFUA_4G03920)-RELATED"/>
    <property type="match status" value="1"/>
</dbReference>
<dbReference type="PROSITE" id="PS50850">
    <property type="entry name" value="MFS"/>
    <property type="match status" value="1"/>
</dbReference>
<evidence type="ECO:0000256" key="2">
    <source>
        <dbReference type="ARBA" id="ARBA00022692"/>
    </source>
</evidence>
<evidence type="ECO:0000256" key="3">
    <source>
        <dbReference type="ARBA" id="ARBA00022989"/>
    </source>
</evidence>
<gene>
    <name evidence="8" type="ORF">Rhopal_003884-T1</name>
</gene>
<evidence type="ECO:0000256" key="6">
    <source>
        <dbReference type="SAM" id="Phobius"/>
    </source>
</evidence>
<feature type="compositionally biased region" description="Basic and acidic residues" evidence="5">
    <location>
        <begin position="353"/>
        <end position="368"/>
    </location>
</feature>
<evidence type="ECO:0000256" key="1">
    <source>
        <dbReference type="ARBA" id="ARBA00004141"/>
    </source>
</evidence>
<dbReference type="Gene3D" id="1.20.1250.20">
    <property type="entry name" value="MFS general substrate transporter like domains"/>
    <property type="match status" value="1"/>
</dbReference>
<feature type="domain" description="Major facilitator superfamily (MFS) profile" evidence="7">
    <location>
        <begin position="1"/>
        <end position="374"/>
    </location>
</feature>
<dbReference type="Gene3D" id="1.20.1720.10">
    <property type="entry name" value="Multidrug resistance protein D"/>
    <property type="match status" value="1"/>
</dbReference>
<dbReference type="Proteomes" id="UP001342314">
    <property type="component" value="Unassembled WGS sequence"/>
</dbReference>
<dbReference type="GO" id="GO:0022857">
    <property type="term" value="F:transmembrane transporter activity"/>
    <property type="evidence" value="ECO:0007669"/>
    <property type="project" value="InterPro"/>
</dbReference>
<evidence type="ECO:0000256" key="5">
    <source>
        <dbReference type="SAM" id="MobiDB-lite"/>
    </source>
</evidence>
<keyword evidence="3 6" id="KW-1133">Transmembrane helix</keyword>
<accession>A0AAV5GMX5</accession>
<dbReference type="InterPro" id="IPR036259">
    <property type="entry name" value="MFS_trans_sf"/>
</dbReference>
<evidence type="ECO:0000313" key="9">
    <source>
        <dbReference type="Proteomes" id="UP001342314"/>
    </source>
</evidence>
<dbReference type="EMBL" id="BQKY01000007">
    <property type="protein sequence ID" value="GJN90870.1"/>
    <property type="molecule type" value="Genomic_DNA"/>
</dbReference>
<feature type="transmembrane region" description="Helical" evidence="6">
    <location>
        <begin position="168"/>
        <end position="184"/>
    </location>
</feature>
<dbReference type="AlphaFoldDB" id="A0AAV5GMX5"/>
<evidence type="ECO:0000259" key="7">
    <source>
        <dbReference type="PROSITE" id="PS50850"/>
    </source>
</evidence>